<dbReference type="EMBL" id="CAJVQC010081633">
    <property type="protein sequence ID" value="CAG8818935.1"/>
    <property type="molecule type" value="Genomic_DNA"/>
</dbReference>
<evidence type="ECO:0000313" key="2">
    <source>
        <dbReference type="Proteomes" id="UP000789920"/>
    </source>
</evidence>
<name>A0ACA9S2A5_9GLOM</name>
<sequence>INSFDNKYNHPLTPTMINETSFQFRKLTPEMLANIKKYTIQGSLNSASIYPLIKYDYPT</sequence>
<organism evidence="1 2">
    <name type="scientific">Racocetra persica</name>
    <dbReference type="NCBI Taxonomy" id="160502"/>
    <lineage>
        <taxon>Eukaryota</taxon>
        <taxon>Fungi</taxon>
        <taxon>Fungi incertae sedis</taxon>
        <taxon>Mucoromycota</taxon>
        <taxon>Glomeromycotina</taxon>
        <taxon>Glomeromycetes</taxon>
        <taxon>Diversisporales</taxon>
        <taxon>Gigasporaceae</taxon>
        <taxon>Racocetra</taxon>
    </lineage>
</organism>
<comment type="caution">
    <text evidence="1">The sequence shown here is derived from an EMBL/GenBank/DDBJ whole genome shotgun (WGS) entry which is preliminary data.</text>
</comment>
<reference evidence="1" key="1">
    <citation type="submission" date="2021-06" db="EMBL/GenBank/DDBJ databases">
        <authorList>
            <person name="Kallberg Y."/>
            <person name="Tangrot J."/>
            <person name="Rosling A."/>
        </authorList>
    </citation>
    <scope>NUCLEOTIDE SEQUENCE</scope>
    <source>
        <strain evidence="1">MA461A</strain>
    </source>
</reference>
<evidence type="ECO:0000313" key="1">
    <source>
        <dbReference type="EMBL" id="CAG8818935.1"/>
    </source>
</evidence>
<keyword evidence="2" id="KW-1185">Reference proteome</keyword>
<protein>
    <submittedName>
        <fullName evidence="1">7991_t:CDS:1</fullName>
    </submittedName>
</protein>
<dbReference type="Proteomes" id="UP000789920">
    <property type="component" value="Unassembled WGS sequence"/>
</dbReference>
<gene>
    <name evidence="1" type="ORF">RPERSI_LOCUS25017</name>
</gene>
<proteinExistence type="predicted"/>
<accession>A0ACA9S2A5</accession>
<feature type="non-terminal residue" evidence="1">
    <location>
        <position position="1"/>
    </location>
</feature>